<sequence>MNTAKKAQVILNNRVDYADFIPEGYAIVDQNIVFGDFNGDGLKDFVAIIADGDLNDFDDDNYPGDVRIIIYEGTEEETYVKRAQSGNMTYAFIYEEGDYIKIIKSNVISITHQSMRSDYELKFRFETNYDTYMLIGTEYSNYGNAYLEGAGDFSTNYLNKTRTIKRRTFNPEQETIIYLPEEKIKLKEDIRTINQVDGSSIDALICCG</sequence>
<organism evidence="1 2">
    <name type="scientific">Aquimarina muelleri</name>
    <dbReference type="NCBI Taxonomy" id="279356"/>
    <lineage>
        <taxon>Bacteria</taxon>
        <taxon>Pseudomonadati</taxon>
        <taxon>Bacteroidota</taxon>
        <taxon>Flavobacteriia</taxon>
        <taxon>Flavobacteriales</taxon>
        <taxon>Flavobacteriaceae</taxon>
        <taxon>Aquimarina</taxon>
    </lineage>
</organism>
<dbReference type="AlphaFoldDB" id="A0A918JT74"/>
<dbReference type="Proteomes" id="UP000601108">
    <property type="component" value="Unassembled WGS sequence"/>
</dbReference>
<reference evidence="1 2" key="1">
    <citation type="journal article" date="2014" name="Int. J. Syst. Evol. Microbiol.">
        <title>Complete genome sequence of Corynebacterium casei LMG S-19264T (=DSM 44701T), isolated from a smear-ripened cheese.</title>
        <authorList>
            <consortium name="US DOE Joint Genome Institute (JGI-PGF)"/>
            <person name="Walter F."/>
            <person name="Albersmeier A."/>
            <person name="Kalinowski J."/>
            <person name="Ruckert C."/>
        </authorList>
    </citation>
    <scope>NUCLEOTIDE SEQUENCE [LARGE SCALE GENOMIC DNA]</scope>
    <source>
        <strain evidence="1 2">KCTC 12285</strain>
    </source>
</reference>
<keyword evidence="2" id="KW-1185">Reference proteome</keyword>
<proteinExistence type="predicted"/>
<evidence type="ECO:0000313" key="2">
    <source>
        <dbReference type="Proteomes" id="UP000601108"/>
    </source>
</evidence>
<evidence type="ECO:0008006" key="3">
    <source>
        <dbReference type="Google" id="ProtNLM"/>
    </source>
</evidence>
<protein>
    <recommendedName>
        <fullName evidence="3">VCBS repeat-containing protein</fullName>
    </recommendedName>
</protein>
<accession>A0A918JT74</accession>
<evidence type="ECO:0000313" key="1">
    <source>
        <dbReference type="EMBL" id="GGX12156.1"/>
    </source>
</evidence>
<gene>
    <name evidence="1" type="ORF">GCM10007384_12390</name>
</gene>
<dbReference type="RefSeq" id="WP_155837806.1">
    <property type="nucleotide sequence ID" value="NZ_BMWS01000006.1"/>
</dbReference>
<comment type="caution">
    <text evidence="1">The sequence shown here is derived from an EMBL/GenBank/DDBJ whole genome shotgun (WGS) entry which is preliminary data.</text>
</comment>
<dbReference type="EMBL" id="BMWS01000006">
    <property type="protein sequence ID" value="GGX12156.1"/>
    <property type="molecule type" value="Genomic_DNA"/>
</dbReference>
<name>A0A918JT74_9FLAO</name>